<feature type="compositionally biased region" description="Basic and acidic residues" evidence="1">
    <location>
        <begin position="99"/>
        <end position="111"/>
    </location>
</feature>
<evidence type="ECO:0000256" key="1">
    <source>
        <dbReference type="SAM" id="MobiDB-lite"/>
    </source>
</evidence>
<proteinExistence type="predicted"/>
<feature type="compositionally biased region" description="Polar residues" evidence="1">
    <location>
        <begin position="82"/>
        <end position="98"/>
    </location>
</feature>
<dbReference type="Proteomes" id="UP000242519">
    <property type="component" value="Unassembled WGS sequence"/>
</dbReference>
<comment type="caution">
    <text evidence="2">The sequence shown here is derived from an EMBL/GenBank/DDBJ whole genome shotgun (WGS) entry which is preliminary data.</text>
</comment>
<evidence type="ECO:0000313" key="3">
    <source>
        <dbReference type="Proteomes" id="UP000242519"/>
    </source>
</evidence>
<dbReference type="EMBL" id="MZNU01000006">
    <property type="protein sequence ID" value="OWP07395.1"/>
    <property type="molecule type" value="Genomic_DNA"/>
</dbReference>
<organism evidence="2 3">
    <name type="scientific">Diplocarpon coronariae</name>
    <dbReference type="NCBI Taxonomy" id="2795749"/>
    <lineage>
        <taxon>Eukaryota</taxon>
        <taxon>Fungi</taxon>
        <taxon>Dikarya</taxon>
        <taxon>Ascomycota</taxon>
        <taxon>Pezizomycotina</taxon>
        <taxon>Leotiomycetes</taxon>
        <taxon>Helotiales</taxon>
        <taxon>Drepanopezizaceae</taxon>
        <taxon>Diplocarpon</taxon>
    </lineage>
</organism>
<gene>
    <name evidence="2" type="ORF">B2J93_6174</name>
</gene>
<evidence type="ECO:0000313" key="2">
    <source>
        <dbReference type="EMBL" id="OWP07395.1"/>
    </source>
</evidence>
<dbReference type="InParanoid" id="A0A218ZJ82"/>
<dbReference type="AlphaFoldDB" id="A0A218ZJ82"/>
<feature type="region of interest" description="Disordered" evidence="1">
    <location>
        <begin position="78"/>
        <end position="111"/>
    </location>
</feature>
<reference evidence="2 3" key="1">
    <citation type="submission" date="2017-04" db="EMBL/GenBank/DDBJ databases">
        <title>Draft genome sequence of Marssonina coronaria NL1: causal agent of apple blotch.</title>
        <authorList>
            <person name="Cheng Q."/>
        </authorList>
    </citation>
    <scope>NUCLEOTIDE SEQUENCE [LARGE SCALE GENOMIC DNA]</scope>
    <source>
        <strain evidence="2 3">NL1</strain>
    </source>
</reference>
<sequence>MGGEDVGGQCNGEPDQTISHECLDFISRLHLATDSAPKRFSQPRPGLAFLLGLERSLSRTKATPPAHEGRMVVRRLLLRPPATSTPSNASDLRTSSPENPHDVMEREVKSGDPDNLIEREASARVGWPTGSRRRATHFLFRI</sequence>
<name>A0A218ZJ82_9HELO</name>
<accession>A0A218ZJ82</accession>
<protein>
    <submittedName>
        <fullName evidence="2">Uncharacterized protein</fullName>
    </submittedName>
</protein>
<keyword evidence="3" id="KW-1185">Reference proteome</keyword>